<dbReference type="InterPro" id="IPR029058">
    <property type="entry name" value="AB_hydrolase_fold"/>
</dbReference>
<dbReference type="InterPro" id="IPR017157">
    <property type="entry name" value="Arylacetamide_deacetylase"/>
</dbReference>
<dbReference type="Pfam" id="PF07859">
    <property type="entry name" value="Abhydrolase_3"/>
    <property type="match status" value="2"/>
</dbReference>
<reference evidence="7" key="1">
    <citation type="submission" date="2025-08" db="UniProtKB">
        <authorList>
            <consortium name="RefSeq"/>
        </authorList>
    </citation>
    <scope>IDENTIFICATION</scope>
    <source>
        <tissue evidence="7">Blood</tissue>
    </source>
</reference>
<keyword evidence="4" id="KW-0812">Transmembrane</keyword>
<dbReference type="RefSeq" id="XP_054857503.1">
    <property type="nucleotide sequence ID" value="XM_055001528.1"/>
</dbReference>
<dbReference type="GO" id="GO:0016020">
    <property type="term" value="C:membrane"/>
    <property type="evidence" value="ECO:0007669"/>
    <property type="project" value="InterPro"/>
</dbReference>
<evidence type="ECO:0000256" key="2">
    <source>
        <dbReference type="ARBA" id="ARBA00022801"/>
    </source>
</evidence>
<name>A0AA97KIW8_EUBMA</name>
<evidence type="ECO:0000256" key="3">
    <source>
        <dbReference type="PIRSR" id="PIRSR037251-1"/>
    </source>
</evidence>
<dbReference type="GO" id="GO:0052689">
    <property type="term" value="F:carboxylic ester hydrolase activity"/>
    <property type="evidence" value="ECO:0007669"/>
    <property type="project" value="InterPro"/>
</dbReference>
<dbReference type="SUPFAM" id="SSF53474">
    <property type="entry name" value="alpha/beta-Hydrolases"/>
    <property type="match status" value="1"/>
</dbReference>
<feature type="active site" evidence="3">
    <location>
        <position position="384"/>
    </location>
</feature>
<proteinExistence type="inferred from homology"/>
<evidence type="ECO:0000313" key="7">
    <source>
        <dbReference type="RefSeq" id="XP_054857503.1"/>
    </source>
</evidence>
<dbReference type="KEGG" id="emc:129344693"/>
<dbReference type="PANTHER" id="PTHR48081">
    <property type="entry name" value="AB HYDROLASE SUPERFAMILY PROTEIN C4A8.06C"/>
    <property type="match status" value="1"/>
</dbReference>
<feature type="domain" description="Alpha/beta hydrolase fold-3" evidence="5">
    <location>
        <begin position="122"/>
        <end position="267"/>
    </location>
</feature>
<keyword evidence="4" id="KW-0472">Membrane</keyword>
<keyword evidence="2" id="KW-0378">Hydrolase</keyword>
<dbReference type="Gene3D" id="3.40.50.1820">
    <property type="entry name" value="alpha/beta hydrolase"/>
    <property type="match status" value="1"/>
</dbReference>
<dbReference type="GeneID" id="129344693"/>
<organism evidence="6 7">
    <name type="scientific">Eublepharis macularius</name>
    <name type="common">Leopard gecko</name>
    <name type="synonym">Cyrtodactylus macularius</name>
    <dbReference type="NCBI Taxonomy" id="481883"/>
    <lineage>
        <taxon>Eukaryota</taxon>
        <taxon>Metazoa</taxon>
        <taxon>Chordata</taxon>
        <taxon>Craniata</taxon>
        <taxon>Vertebrata</taxon>
        <taxon>Euteleostomi</taxon>
        <taxon>Lepidosauria</taxon>
        <taxon>Squamata</taxon>
        <taxon>Bifurcata</taxon>
        <taxon>Gekkota</taxon>
        <taxon>Eublepharidae</taxon>
        <taxon>Eublepharinae</taxon>
        <taxon>Eublepharis</taxon>
    </lineage>
</organism>
<dbReference type="InterPro" id="IPR050300">
    <property type="entry name" value="GDXG_lipolytic_enzyme"/>
</dbReference>
<feature type="active site" evidence="3">
    <location>
        <position position="200"/>
    </location>
</feature>
<feature type="transmembrane region" description="Helical" evidence="4">
    <location>
        <begin position="49"/>
        <end position="66"/>
    </location>
</feature>
<feature type="active site" evidence="3">
    <location>
        <position position="354"/>
    </location>
</feature>
<protein>
    <submittedName>
        <fullName evidence="7">Arylacetamide deacetylase-like 4 isoform X1</fullName>
    </submittedName>
</protein>
<evidence type="ECO:0000259" key="5">
    <source>
        <dbReference type="Pfam" id="PF07859"/>
    </source>
</evidence>
<evidence type="ECO:0000313" key="6">
    <source>
        <dbReference type="Proteomes" id="UP001190640"/>
    </source>
</evidence>
<feature type="transmembrane region" description="Helical" evidence="4">
    <location>
        <begin position="6"/>
        <end position="28"/>
    </location>
</feature>
<sequence length="414" mass="47589">MEGMDFLWLLLVTGANLWGISVVLFLLWAAHYHWSHIELPHGICHPRKLSFLHFLLVVSFGMNHILRKVGLCKQFTILRLMMDASAKPVFRDPKLTIENVYIKGILVRIYQQKAPQIVRRGVVHIHGGAGVVGSIAAYEKVCRHLAKETDSVVFAIEYGLVPENPYPLHFQQCLDVTIHLLEHAGDYGADPARIILCGDSFGGLITTVTCQALVQRKDIPKPRAQILLYTPVQFVKFSLPSYRQNCFIPLLLRRQFVTFGAQYFNRDVLIADVLLEGSYVTEDMKTKYKKWLSADNIPKEFRKRESKVPVPAPRFADIHNIIRILLDTKFSPLFADDDVIRQLPETFILTCEYDILRDDGILYKRRLEENGVRVTWHHLVDGFHAALFFIDNWFFSFPCTKIGMDHVVNFIRGL</sequence>
<feature type="domain" description="Alpha/beta hydrolase fold-3" evidence="5">
    <location>
        <begin position="328"/>
        <end position="386"/>
    </location>
</feature>
<evidence type="ECO:0000256" key="4">
    <source>
        <dbReference type="SAM" id="Phobius"/>
    </source>
</evidence>
<dbReference type="InterPro" id="IPR013094">
    <property type="entry name" value="AB_hydrolase_3"/>
</dbReference>
<accession>A0AA97KIW8</accession>
<dbReference type="AlphaFoldDB" id="A0AA97KIW8"/>
<dbReference type="PIRSF" id="PIRSF037251">
    <property type="entry name" value="Arylacetamide_deacetylase"/>
    <property type="match status" value="1"/>
</dbReference>
<dbReference type="PANTHER" id="PTHR48081:SF32">
    <property type="entry name" value="ALPHA_BETA HYDROLASE FOLD-3 DOMAIN-CONTAINING PROTEIN"/>
    <property type="match status" value="1"/>
</dbReference>
<comment type="similarity">
    <text evidence="1">Belongs to the 'GDXG' lipolytic enzyme family.</text>
</comment>
<gene>
    <name evidence="7" type="primary">LOC129344693</name>
</gene>
<keyword evidence="6" id="KW-1185">Reference proteome</keyword>
<dbReference type="Proteomes" id="UP001190640">
    <property type="component" value="Chromosome 17"/>
</dbReference>
<evidence type="ECO:0000256" key="1">
    <source>
        <dbReference type="ARBA" id="ARBA00010515"/>
    </source>
</evidence>
<keyword evidence="4" id="KW-1133">Transmembrane helix</keyword>